<gene>
    <name evidence="1" type="ORF">Patl1_15072</name>
</gene>
<sequence length="104" mass="11857">MQNPVNSGAKETSRVGQTLFKQTKVKRPVRVFSGNSTTGRTRIPVVSKMIKWSDVQFPEEWKFRDENPPESKEYTSPPRIEFQGGFRPAVLKDLSNAIHFGFLS</sequence>
<proteinExistence type="predicted"/>
<dbReference type="Proteomes" id="UP001164250">
    <property type="component" value="Chromosome 6"/>
</dbReference>
<dbReference type="EMBL" id="CM047902">
    <property type="protein sequence ID" value="KAJ0094064.1"/>
    <property type="molecule type" value="Genomic_DNA"/>
</dbReference>
<protein>
    <submittedName>
        <fullName evidence="1">Uncharacterized protein</fullName>
    </submittedName>
</protein>
<evidence type="ECO:0000313" key="1">
    <source>
        <dbReference type="EMBL" id="KAJ0094064.1"/>
    </source>
</evidence>
<keyword evidence="2" id="KW-1185">Reference proteome</keyword>
<name>A0ACC1B552_9ROSI</name>
<reference evidence="2" key="1">
    <citation type="journal article" date="2023" name="G3 (Bethesda)">
        <title>Genome assembly and association tests identify interacting loci associated with vigor, precocity, and sex in interspecific pistachio rootstocks.</title>
        <authorList>
            <person name="Palmer W."/>
            <person name="Jacygrad E."/>
            <person name="Sagayaradj S."/>
            <person name="Cavanaugh K."/>
            <person name="Han R."/>
            <person name="Bertier L."/>
            <person name="Beede B."/>
            <person name="Kafkas S."/>
            <person name="Golino D."/>
            <person name="Preece J."/>
            <person name="Michelmore R."/>
        </authorList>
    </citation>
    <scope>NUCLEOTIDE SEQUENCE [LARGE SCALE GENOMIC DNA]</scope>
</reference>
<accession>A0ACC1B552</accession>
<organism evidence="1 2">
    <name type="scientific">Pistacia atlantica</name>
    <dbReference type="NCBI Taxonomy" id="434234"/>
    <lineage>
        <taxon>Eukaryota</taxon>
        <taxon>Viridiplantae</taxon>
        <taxon>Streptophyta</taxon>
        <taxon>Embryophyta</taxon>
        <taxon>Tracheophyta</taxon>
        <taxon>Spermatophyta</taxon>
        <taxon>Magnoliopsida</taxon>
        <taxon>eudicotyledons</taxon>
        <taxon>Gunneridae</taxon>
        <taxon>Pentapetalae</taxon>
        <taxon>rosids</taxon>
        <taxon>malvids</taxon>
        <taxon>Sapindales</taxon>
        <taxon>Anacardiaceae</taxon>
        <taxon>Pistacia</taxon>
    </lineage>
</organism>
<comment type="caution">
    <text evidence="1">The sequence shown here is derived from an EMBL/GenBank/DDBJ whole genome shotgun (WGS) entry which is preliminary data.</text>
</comment>
<evidence type="ECO:0000313" key="2">
    <source>
        <dbReference type="Proteomes" id="UP001164250"/>
    </source>
</evidence>